<organism evidence="1 2">
    <name type="scientific">Jiella pelagia</name>
    <dbReference type="NCBI Taxonomy" id="2986949"/>
    <lineage>
        <taxon>Bacteria</taxon>
        <taxon>Pseudomonadati</taxon>
        <taxon>Pseudomonadota</taxon>
        <taxon>Alphaproteobacteria</taxon>
        <taxon>Hyphomicrobiales</taxon>
        <taxon>Aurantimonadaceae</taxon>
        <taxon>Jiella</taxon>
    </lineage>
</organism>
<dbReference type="Proteomes" id="UP001164020">
    <property type="component" value="Chromosome"/>
</dbReference>
<dbReference type="InterPro" id="IPR029063">
    <property type="entry name" value="SAM-dependent_MTases_sf"/>
</dbReference>
<dbReference type="RefSeq" id="WP_268883931.1">
    <property type="nucleotide sequence ID" value="NZ_CP114029.1"/>
</dbReference>
<proteinExistence type="predicted"/>
<evidence type="ECO:0000313" key="1">
    <source>
        <dbReference type="EMBL" id="WAP71388.1"/>
    </source>
</evidence>
<accession>A0ABY7C5U6</accession>
<gene>
    <name evidence="1" type="ORF">OH818_10305</name>
</gene>
<sequence>MNTRPTFDDFLAFRRTDPRLARLTHDVALPRSYGLEFGPGPSPLPLPEGLSVRYLGLMREADADGRLDYVWSGTEPLAALLGEDQPIDFAIAHLFAQRVPNLLGWFRGIYEVLRPGGVLNMTLPD</sequence>
<name>A0ABY7C5U6_9HYPH</name>
<dbReference type="SUPFAM" id="SSF53335">
    <property type="entry name" value="S-adenosyl-L-methionine-dependent methyltransferases"/>
    <property type="match status" value="1"/>
</dbReference>
<evidence type="ECO:0000313" key="2">
    <source>
        <dbReference type="Proteomes" id="UP001164020"/>
    </source>
</evidence>
<reference evidence="1" key="1">
    <citation type="submission" date="2022-12" db="EMBL/GenBank/DDBJ databases">
        <title>Jiella pelagia sp. nov., isolated from phosphonate enriched culture of Northwest Pacific surface seawater.</title>
        <authorList>
            <person name="Shin D.Y."/>
            <person name="Hwang C.Y."/>
        </authorList>
    </citation>
    <scope>NUCLEOTIDE SEQUENCE</scope>
    <source>
        <strain evidence="1">HL-NP1</strain>
    </source>
</reference>
<protein>
    <recommendedName>
        <fullName evidence="3">Class I SAM-dependent methyltransferase</fullName>
    </recommendedName>
</protein>
<dbReference type="EMBL" id="CP114029">
    <property type="protein sequence ID" value="WAP71388.1"/>
    <property type="molecule type" value="Genomic_DNA"/>
</dbReference>
<evidence type="ECO:0008006" key="3">
    <source>
        <dbReference type="Google" id="ProtNLM"/>
    </source>
</evidence>
<dbReference type="Gene3D" id="3.40.50.150">
    <property type="entry name" value="Vaccinia Virus protein VP39"/>
    <property type="match status" value="1"/>
</dbReference>
<keyword evidence="2" id="KW-1185">Reference proteome</keyword>